<comment type="caution">
    <text evidence="2">The sequence shown here is derived from an EMBL/GenBank/DDBJ whole genome shotgun (WGS) entry which is preliminary data.</text>
</comment>
<dbReference type="EMBL" id="JAFMYV010000006">
    <property type="protein sequence ID" value="MBO0937470.1"/>
    <property type="molecule type" value="Genomic_DNA"/>
</dbReference>
<evidence type="ECO:0000259" key="1">
    <source>
        <dbReference type="Pfam" id="PF03551"/>
    </source>
</evidence>
<dbReference type="AlphaFoldDB" id="A0A939GIN4"/>
<organism evidence="2 3">
    <name type="scientific">Fibrella rubiginis</name>
    <dbReference type="NCBI Taxonomy" id="2817060"/>
    <lineage>
        <taxon>Bacteria</taxon>
        <taxon>Pseudomonadati</taxon>
        <taxon>Bacteroidota</taxon>
        <taxon>Cytophagia</taxon>
        <taxon>Cytophagales</taxon>
        <taxon>Spirosomataceae</taxon>
        <taxon>Fibrella</taxon>
    </lineage>
</organism>
<dbReference type="InterPro" id="IPR036388">
    <property type="entry name" value="WH-like_DNA-bd_sf"/>
</dbReference>
<dbReference type="SUPFAM" id="SSF46785">
    <property type="entry name" value="Winged helix' DNA-binding domain"/>
    <property type="match status" value="1"/>
</dbReference>
<evidence type="ECO:0000313" key="3">
    <source>
        <dbReference type="Proteomes" id="UP000664034"/>
    </source>
</evidence>
<dbReference type="Pfam" id="PF03551">
    <property type="entry name" value="PadR"/>
    <property type="match status" value="1"/>
</dbReference>
<gene>
    <name evidence="2" type="ORF">J2I47_13015</name>
</gene>
<dbReference type="InterPro" id="IPR036390">
    <property type="entry name" value="WH_DNA-bd_sf"/>
</dbReference>
<reference evidence="2" key="1">
    <citation type="submission" date="2021-03" db="EMBL/GenBank/DDBJ databases">
        <title>Fibrella sp. HMF5335 genome sequencing and assembly.</title>
        <authorList>
            <person name="Kang H."/>
            <person name="Kim H."/>
            <person name="Bae S."/>
            <person name="Joh K."/>
        </authorList>
    </citation>
    <scope>NUCLEOTIDE SEQUENCE</scope>
    <source>
        <strain evidence="2">HMF5335</strain>
    </source>
</reference>
<dbReference type="Gene3D" id="1.10.10.10">
    <property type="entry name" value="Winged helix-like DNA-binding domain superfamily/Winged helix DNA-binding domain"/>
    <property type="match status" value="1"/>
</dbReference>
<protein>
    <submittedName>
        <fullName evidence="2">PadR family transcriptional regulator</fullName>
    </submittedName>
</protein>
<sequence length="112" mass="12515">MRRAFLGEFEEIILLVVAACTTEAYGVNVWEDVQQQTGRAITMSAVHTTLYRLEEKGYLSSVLGGATAERGGRRKRFFTLTGLGVRALQDIQAVRARLWQAIPQDKFQLIVG</sequence>
<dbReference type="Proteomes" id="UP000664034">
    <property type="component" value="Unassembled WGS sequence"/>
</dbReference>
<name>A0A939GIN4_9BACT</name>
<evidence type="ECO:0000313" key="2">
    <source>
        <dbReference type="EMBL" id="MBO0937470.1"/>
    </source>
</evidence>
<accession>A0A939GIN4</accession>
<keyword evidence="3" id="KW-1185">Reference proteome</keyword>
<dbReference type="RefSeq" id="WP_207365028.1">
    <property type="nucleotide sequence ID" value="NZ_JAFMYV010000006.1"/>
</dbReference>
<proteinExistence type="predicted"/>
<dbReference type="InterPro" id="IPR005149">
    <property type="entry name" value="Tscrpt_reg_PadR_N"/>
</dbReference>
<feature type="domain" description="Transcription regulator PadR N-terminal" evidence="1">
    <location>
        <begin position="21"/>
        <end position="89"/>
    </location>
</feature>